<keyword evidence="2 5" id="KW-0545">Nucleotide biosynthesis</keyword>
<dbReference type="InterPro" id="IPR000850">
    <property type="entry name" value="Adenylat/UMP-CMP_kin"/>
</dbReference>
<keyword evidence="3 5" id="KW-0547">Nucleotide-binding</keyword>
<sequence>MRRIVLIGPPASGKGTQCRRIQNLLDVPTLGTGKLLRKEVESGSKLGLEVEDYLNRGAYVPDALIMELVKAWMAKRSESGWLLDGYPRTLAQAEALESDASFQAPTLAIALDVPQHELEQRIISRRECADCGATVSVSSPDELNCNDCNGELVSRSDDDLENFRRRYANYSELTQPLFDYYAAKGKLLLVNGSASPEDVFCVINNHLSE</sequence>
<keyword evidence="9" id="KW-1185">Reference proteome</keyword>
<name>A0A2S7U2L2_9BACT</name>
<dbReference type="AlphaFoldDB" id="A0A2S7U2L2"/>
<dbReference type="HAMAP" id="MF_00235">
    <property type="entry name" value="Adenylate_kinase_Adk"/>
    <property type="match status" value="1"/>
</dbReference>
<comment type="caution">
    <text evidence="5">Lacks conserved residue(s) required for the propagation of feature annotation.</text>
</comment>
<dbReference type="EMBL" id="MQWA01000001">
    <property type="protein sequence ID" value="PQJ29229.1"/>
    <property type="molecule type" value="Genomic_DNA"/>
</dbReference>
<dbReference type="GO" id="GO:0005524">
    <property type="term" value="F:ATP binding"/>
    <property type="evidence" value="ECO:0007669"/>
    <property type="project" value="UniProtKB-UniRule"/>
</dbReference>
<dbReference type="GO" id="GO:0004017">
    <property type="term" value="F:AMP kinase activity"/>
    <property type="evidence" value="ECO:0007669"/>
    <property type="project" value="UniProtKB-UniRule"/>
</dbReference>
<feature type="binding site" evidence="5">
    <location>
        <position position="125"/>
    </location>
    <ligand>
        <name>ATP</name>
        <dbReference type="ChEBI" id="CHEBI:30616"/>
    </ligand>
</feature>
<comment type="catalytic activity">
    <reaction evidence="5 7">
        <text>AMP + ATP = 2 ADP</text>
        <dbReference type="Rhea" id="RHEA:12973"/>
        <dbReference type="ChEBI" id="CHEBI:30616"/>
        <dbReference type="ChEBI" id="CHEBI:456215"/>
        <dbReference type="ChEBI" id="CHEBI:456216"/>
        <dbReference type="EC" id="2.7.4.3"/>
    </reaction>
</comment>
<dbReference type="InterPro" id="IPR027417">
    <property type="entry name" value="P-loop_NTPase"/>
</dbReference>
<organism evidence="8 9">
    <name type="scientific">Rubritalea profundi</name>
    <dbReference type="NCBI Taxonomy" id="1658618"/>
    <lineage>
        <taxon>Bacteria</taxon>
        <taxon>Pseudomonadati</taxon>
        <taxon>Verrucomicrobiota</taxon>
        <taxon>Verrucomicrobiia</taxon>
        <taxon>Verrucomicrobiales</taxon>
        <taxon>Rubritaleaceae</taxon>
        <taxon>Rubritalea</taxon>
    </lineage>
</organism>
<evidence type="ECO:0000256" key="3">
    <source>
        <dbReference type="ARBA" id="ARBA00022741"/>
    </source>
</evidence>
<evidence type="ECO:0000256" key="1">
    <source>
        <dbReference type="ARBA" id="ARBA00022679"/>
    </source>
</evidence>
<evidence type="ECO:0000256" key="4">
    <source>
        <dbReference type="ARBA" id="ARBA00022777"/>
    </source>
</evidence>
<dbReference type="RefSeq" id="WP_105043721.1">
    <property type="nucleotide sequence ID" value="NZ_MQWA01000001.1"/>
</dbReference>
<evidence type="ECO:0000313" key="8">
    <source>
        <dbReference type="EMBL" id="PQJ29229.1"/>
    </source>
</evidence>
<keyword evidence="1 5" id="KW-0808">Transferase</keyword>
<keyword evidence="5" id="KW-0963">Cytoplasm</keyword>
<dbReference type="Gene3D" id="3.40.50.300">
    <property type="entry name" value="P-loop containing nucleotide triphosphate hydrolases"/>
    <property type="match status" value="1"/>
</dbReference>
<protein>
    <recommendedName>
        <fullName evidence="5 7">Adenylate kinase</fullName>
        <shortName evidence="5">AK</shortName>
        <ecNumber evidence="5 7">2.7.4.3</ecNumber>
    </recommendedName>
    <alternativeName>
        <fullName evidence="5">ATP-AMP transphosphorylase</fullName>
    </alternativeName>
    <alternativeName>
        <fullName evidence="5">ATP:AMP phosphotransferase</fullName>
    </alternativeName>
    <alternativeName>
        <fullName evidence="5">Adenylate monophosphate kinase</fullName>
    </alternativeName>
</protein>
<dbReference type="NCBIfam" id="TIGR01351">
    <property type="entry name" value="adk"/>
    <property type="match status" value="1"/>
</dbReference>
<accession>A0A2S7U2L2</accession>
<comment type="function">
    <text evidence="5">Catalyzes the reversible transfer of the terminal phosphate group between ATP and AMP. Plays an important role in cellular energy homeostasis and in adenine nucleotide metabolism.</text>
</comment>
<dbReference type="Pfam" id="PF00406">
    <property type="entry name" value="ADK"/>
    <property type="match status" value="1"/>
</dbReference>
<feature type="binding site" evidence="5">
    <location>
        <position position="194"/>
    </location>
    <ligand>
        <name>ATP</name>
        <dbReference type="ChEBI" id="CHEBI:30616"/>
    </ligand>
</feature>
<dbReference type="Proteomes" id="UP000239907">
    <property type="component" value="Unassembled WGS sequence"/>
</dbReference>
<feature type="binding site" evidence="5">
    <location>
        <position position="37"/>
    </location>
    <ligand>
        <name>AMP</name>
        <dbReference type="ChEBI" id="CHEBI:456215"/>
    </ligand>
</feature>
<proteinExistence type="inferred from homology"/>
<evidence type="ECO:0000256" key="7">
    <source>
        <dbReference type="RuleBase" id="RU003331"/>
    </source>
</evidence>
<feature type="binding site" evidence="5">
    <location>
        <position position="92"/>
    </location>
    <ligand>
        <name>AMP</name>
        <dbReference type="ChEBI" id="CHEBI:456215"/>
    </ligand>
</feature>
<feature type="binding site" evidence="5">
    <location>
        <position position="166"/>
    </location>
    <ligand>
        <name>AMP</name>
        <dbReference type="ChEBI" id="CHEBI:456215"/>
    </ligand>
</feature>
<dbReference type="CDD" id="cd01428">
    <property type="entry name" value="ADK"/>
    <property type="match status" value="1"/>
</dbReference>
<reference evidence="8 9" key="1">
    <citation type="submission" date="2016-12" db="EMBL/GenBank/DDBJ databases">
        <title>Study of bacterial adaptation to deep sea.</title>
        <authorList>
            <person name="Song J."/>
            <person name="Yoshizawa S."/>
            <person name="Kogure K."/>
        </authorList>
    </citation>
    <scope>NUCLEOTIDE SEQUENCE [LARGE SCALE GENOMIC DNA]</scope>
    <source>
        <strain evidence="8 9">SAORIC-165</strain>
    </source>
</reference>
<keyword evidence="5 7" id="KW-0067">ATP-binding</keyword>
<dbReference type="SUPFAM" id="SSF52540">
    <property type="entry name" value="P-loop containing nucleoside triphosphate hydrolases"/>
    <property type="match status" value="1"/>
</dbReference>
<dbReference type="OrthoDB" id="9805030at2"/>
<dbReference type="PRINTS" id="PR00094">
    <property type="entry name" value="ADENYLTKNASE"/>
</dbReference>
<comment type="domain">
    <text evidence="5">Consists of three domains, a large central CORE domain and two small peripheral domains, NMPbind and LID, which undergo movements during catalysis. The LID domain closes over the site of phosphoryl transfer upon ATP binding. Assembling and dissambling the active center during each catalytic cycle provides an effective means to prevent ATP hydrolysis.</text>
</comment>
<feature type="binding site" evidence="5">
    <location>
        <begin position="11"/>
        <end position="16"/>
    </location>
    <ligand>
        <name>ATP</name>
        <dbReference type="ChEBI" id="CHEBI:30616"/>
    </ligand>
</feature>
<feature type="binding site" evidence="5">
    <location>
        <begin position="58"/>
        <end position="60"/>
    </location>
    <ligand>
        <name>AMP</name>
        <dbReference type="ChEBI" id="CHEBI:456215"/>
    </ligand>
</feature>
<feature type="binding site" evidence="5">
    <location>
        <begin position="85"/>
        <end position="88"/>
    </location>
    <ligand>
        <name>AMP</name>
        <dbReference type="ChEBI" id="CHEBI:456215"/>
    </ligand>
</feature>
<feature type="binding site" evidence="5">
    <location>
        <position position="32"/>
    </location>
    <ligand>
        <name>AMP</name>
        <dbReference type="ChEBI" id="CHEBI:456215"/>
    </ligand>
</feature>
<comment type="subunit">
    <text evidence="5 7">Monomer.</text>
</comment>
<gene>
    <name evidence="5" type="primary">adk</name>
    <name evidence="8" type="ORF">BSZ32_12490</name>
</gene>
<comment type="caution">
    <text evidence="8">The sequence shown here is derived from an EMBL/GenBank/DDBJ whole genome shotgun (WGS) entry which is preliminary data.</text>
</comment>
<dbReference type="InterPro" id="IPR006259">
    <property type="entry name" value="Adenyl_kin_sub"/>
</dbReference>
<feature type="binding site" evidence="5">
    <location>
        <position position="155"/>
    </location>
    <ligand>
        <name>AMP</name>
        <dbReference type="ChEBI" id="CHEBI:456215"/>
    </ligand>
</feature>
<comment type="similarity">
    <text evidence="5 6">Belongs to the adenylate kinase family.</text>
</comment>
<dbReference type="InterPro" id="IPR033690">
    <property type="entry name" value="Adenylat_kinase_CS"/>
</dbReference>
<evidence type="ECO:0000313" key="9">
    <source>
        <dbReference type="Proteomes" id="UP000239907"/>
    </source>
</evidence>
<evidence type="ECO:0000256" key="6">
    <source>
        <dbReference type="RuleBase" id="RU003330"/>
    </source>
</evidence>
<comment type="pathway">
    <text evidence="5">Purine metabolism; AMP biosynthesis via salvage pathway; AMP from ADP: step 1/1.</text>
</comment>
<dbReference type="EC" id="2.7.4.3" evidence="5 7"/>
<dbReference type="GO" id="GO:0005737">
    <property type="term" value="C:cytoplasm"/>
    <property type="evidence" value="ECO:0007669"/>
    <property type="project" value="UniProtKB-SubCell"/>
</dbReference>
<evidence type="ECO:0000256" key="5">
    <source>
        <dbReference type="HAMAP-Rule" id="MF_00235"/>
    </source>
</evidence>
<dbReference type="UniPathway" id="UPA00588">
    <property type="reaction ID" value="UER00649"/>
</dbReference>
<evidence type="ECO:0000256" key="2">
    <source>
        <dbReference type="ARBA" id="ARBA00022727"/>
    </source>
</evidence>
<feature type="region of interest" description="NMP" evidence="5">
    <location>
        <begin position="31"/>
        <end position="60"/>
    </location>
</feature>
<dbReference type="PROSITE" id="PS00113">
    <property type="entry name" value="ADENYLATE_KINASE"/>
    <property type="match status" value="1"/>
</dbReference>
<keyword evidence="4 5" id="KW-0418">Kinase</keyword>
<dbReference type="PANTHER" id="PTHR23359">
    <property type="entry name" value="NUCLEOTIDE KINASE"/>
    <property type="match status" value="1"/>
</dbReference>
<comment type="subcellular location">
    <subcellularLocation>
        <location evidence="5 7">Cytoplasm</location>
    </subcellularLocation>
</comment>
<dbReference type="GO" id="GO:0044209">
    <property type="term" value="P:AMP salvage"/>
    <property type="evidence" value="ECO:0007669"/>
    <property type="project" value="UniProtKB-UniRule"/>
</dbReference>